<gene>
    <name evidence="2" type="ORF">POL67_25335</name>
</gene>
<sequence>MSYGADFSTNHRAQEFFQGIVGKHLRRPEQRESFATYAFGILGDGERKSVEPIAARAFSDPEDVQRCHDRLLYFIRDSPWSDRDVRRAAARYVVDAMQEHEPVTVWIIDDTGFLKQGKNSVGVKRQYTGSAGKITNCQIGVSLCVSNRKEQVPIDFELYLPDDWTDDPQRRKAARIPEERAFKTKPELALDMIGRAKADGIPGDIVLADAGYGDSSSFRAALRGHGLDYAVAIKSPTRFWLLGMNDEVERVVSAEEFGLDHFEGRSFPGWNHHVSVVLCCYAFVVVERMRHFFPSARRQA</sequence>
<evidence type="ECO:0000313" key="2">
    <source>
        <dbReference type="EMBL" id="MDC0744680.1"/>
    </source>
</evidence>
<dbReference type="Pfam" id="PF13546">
    <property type="entry name" value="DDE_5"/>
    <property type="match status" value="1"/>
</dbReference>
<dbReference type="NCBIfam" id="NF033540">
    <property type="entry name" value="transpos_IS701"/>
    <property type="match status" value="1"/>
</dbReference>
<protein>
    <submittedName>
        <fullName evidence="2">IS701 family transposase</fullName>
    </submittedName>
</protein>
<organism evidence="2 3">
    <name type="scientific">Polyangium mundeleinium</name>
    <dbReference type="NCBI Taxonomy" id="2995306"/>
    <lineage>
        <taxon>Bacteria</taxon>
        <taxon>Pseudomonadati</taxon>
        <taxon>Myxococcota</taxon>
        <taxon>Polyangia</taxon>
        <taxon>Polyangiales</taxon>
        <taxon>Polyangiaceae</taxon>
        <taxon>Polyangium</taxon>
    </lineage>
</organism>
<dbReference type="EMBL" id="JAQNDO010000001">
    <property type="protein sequence ID" value="MDC0744680.1"/>
    <property type="molecule type" value="Genomic_DNA"/>
</dbReference>
<accession>A0ABT5ES84</accession>
<dbReference type="Proteomes" id="UP001221411">
    <property type="component" value="Unassembled WGS sequence"/>
</dbReference>
<dbReference type="PANTHER" id="PTHR33627">
    <property type="entry name" value="TRANSPOSASE"/>
    <property type="match status" value="1"/>
</dbReference>
<dbReference type="PANTHER" id="PTHR33627:SF1">
    <property type="entry name" value="TRANSPOSASE"/>
    <property type="match status" value="1"/>
</dbReference>
<proteinExistence type="predicted"/>
<name>A0ABT5ES84_9BACT</name>
<keyword evidence="3" id="KW-1185">Reference proteome</keyword>
<evidence type="ECO:0000259" key="1">
    <source>
        <dbReference type="Pfam" id="PF13546"/>
    </source>
</evidence>
<reference evidence="2 3" key="1">
    <citation type="submission" date="2022-11" db="EMBL/GenBank/DDBJ databases">
        <title>Minimal conservation of predation-associated metabolite biosynthetic gene clusters underscores biosynthetic potential of Myxococcota including descriptions for ten novel species: Archangium lansinium sp. nov., Myxococcus landrumus sp. nov., Nannocystis bai.</title>
        <authorList>
            <person name="Ahearne A."/>
            <person name="Stevens C."/>
            <person name="Dowd S."/>
        </authorList>
    </citation>
    <scope>NUCLEOTIDE SEQUENCE [LARGE SCALE GENOMIC DNA]</scope>
    <source>
        <strain evidence="2 3">RJM3</strain>
    </source>
</reference>
<dbReference type="SUPFAM" id="SSF53098">
    <property type="entry name" value="Ribonuclease H-like"/>
    <property type="match status" value="1"/>
</dbReference>
<feature type="domain" description="Transposase IS701-like DDE" evidence="1">
    <location>
        <begin position="23"/>
        <end position="241"/>
    </location>
</feature>
<comment type="caution">
    <text evidence="2">The sequence shown here is derived from an EMBL/GenBank/DDBJ whole genome shotgun (WGS) entry which is preliminary data.</text>
</comment>
<dbReference type="InterPro" id="IPR039365">
    <property type="entry name" value="IS701-like"/>
</dbReference>
<evidence type="ECO:0000313" key="3">
    <source>
        <dbReference type="Proteomes" id="UP001221411"/>
    </source>
</evidence>
<dbReference type="InterPro" id="IPR012337">
    <property type="entry name" value="RNaseH-like_sf"/>
</dbReference>
<dbReference type="RefSeq" id="WP_271921476.1">
    <property type="nucleotide sequence ID" value="NZ_JAQNDO010000001.1"/>
</dbReference>
<dbReference type="InterPro" id="IPR038721">
    <property type="entry name" value="IS701-like_DDE_dom"/>
</dbReference>